<keyword evidence="3" id="KW-1185">Reference proteome</keyword>
<evidence type="ECO:0000313" key="2">
    <source>
        <dbReference type="EMBL" id="GFO48607.1"/>
    </source>
</evidence>
<comment type="caution">
    <text evidence="2">The sequence shown here is derived from an EMBL/GenBank/DDBJ whole genome shotgun (WGS) entry which is preliminary data.</text>
</comment>
<accession>A0AAV4DX60</accession>
<proteinExistence type="predicted"/>
<feature type="region of interest" description="Disordered" evidence="1">
    <location>
        <begin position="40"/>
        <end position="78"/>
    </location>
</feature>
<evidence type="ECO:0000313" key="3">
    <source>
        <dbReference type="Proteomes" id="UP000735302"/>
    </source>
</evidence>
<organism evidence="2 3">
    <name type="scientific">Plakobranchus ocellatus</name>
    <dbReference type="NCBI Taxonomy" id="259542"/>
    <lineage>
        <taxon>Eukaryota</taxon>
        <taxon>Metazoa</taxon>
        <taxon>Spiralia</taxon>
        <taxon>Lophotrochozoa</taxon>
        <taxon>Mollusca</taxon>
        <taxon>Gastropoda</taxon>
        <taxon>Heterobranchia</taxon>
        <taxon>Euthyneura</taxon>
        <taxon>Panpulmonata</taxon>
        <taxon>Sacoglossa</taxon>
        <taxon>Placobranchoidea</taxon>
        <taxon>Plakobranchidae</taxon>
        <taxon>Plakobranchus</taxon>
    </lineage>
</organism>
<feature type="compositionally biased region" description="Basic and acidic residues" evidence="1">
    <location>
        <begin position="43"/>
        <end position="60"/>
    </location>
</feature>
<dbReference type="Proteomes" id="UP000735302">
    <property type="component" value="Unassembled WGS sequence"/>
</dbReference>
<protein>
    <submittedName>
        <fullName evidence="2">Uncharacterized protein</fullName>
    </submittedName>
</protein>
<sequence>MCNWDNYKPVHNKVISGFEALRQARARVVWLDPAIERSLQISGRREKKEKEEESKDEKKEERRRKNKYDGDTVDDDKN</sequence>
<dbReference type="AlphaFoldDB" id="A0AAV4DX60"/>
<name>A0AAV4DX60_9GAST</name>
<feature type="compositionally biased region" description="Basic and acidic residues" evidence="1">
    <location>
        <begin position="67"/>
        <end position="78"/>
    </location>
</feature>
<reference evidence="2 3" key="1">
    <citation type="journal article" date="2021" name="Elife">
        <title>Chloroplast acquisition without the gene transfer in kleptoplastic sea slugs, Plakobranchus ocellatus.</title>
        <authorList>
            <person name="Maeda T."/>
            <person name="Takahashi S."/>
            <person name="Yoshida T."/>
            <person name="Shimamura S."/>
            <person name="Takaki Y."/>
            <person name="Nagai Y."/>
            <person name="Toyoda A."/>
            <person name="Suzuki Y."/>
            <person name="Arimoto A."/>
            <person name="Ishii H."/>
            <person name="Satoh N."/>
            <person name="Nishiyama T."/>
            <person name="Hasebe M."/>
            <person name="Maruyama T."/>
            <person name="Minagawa J."/>
            <person name="Obokata J."/>
            <person name="Shigenobu S."/>
        </authorList>
    </citation>
    <scope>NUCLEOTIDE SEQUENCE [LARGE SCALE GENOMIC DNA]</scope>
</reference>
<dbReference type="EMBL" id="BLXT01008438">
    <property type="protein sequence ID" value="GFO48607.1"/>
    <property type="molecule type" value="Genomic_DNA"/>
</dbReference>
<evidence type="ECO:0000256" key="1">
    <source>
        <dbReference type="SAM" id="MobiDB-lite"/>
    </source>
</evidence>
<gene>
    <name evidence="2" type="ORF">PoB_007511200</name>
</gene>